<dbReference type="STRING" id="35525.A0A0N8CHD9"/>
<evidence type="ECO:0000256" key="1">
    <source>
        <dbReference type="ARBA" id="ARBA00022741"/>
    </source>
</evidence>
<evidence type="ECO:0000256" key="3">
    <source>
        <dbReference type="ARBA" id="ARBA00023134"/>
    </source>
</evidence>
<dbReference type="PROSITE" id="PS50222">
    <property type="entry name" value="EF_HAND_2"/>
    <property type="match status" value="1"/>
</dbReference>
<dbReference type="PROSITE" id="PS00018">
    <property type="entry name" value="EF_HAND_1"/>
    <property type="match status" value="1"/>
</dbReference>
<dbReference type="SUPFAM" id="SSF47473">
    <property type="entry name" value="EF-hand"/>
    <property type="match status" value="1"/>
</dbReference>
<keyword evidence="5" id="KW-1185">Reference proteome</keyword>
<dbReference type="SMART" id="SM00173">
    <property type="entry name" value="RAS"/>
    <property type="match status" value="1"/>
</dbReference>
<dbReference type="InterPro" id="IPR001806">
    <property type="entry name" value="Small_GTPase"/>
</dbReference>
<dbReference type="PRINTS" id="PR00449">
    <property type="entry name" value="RASTRNSFRMNG"/>
</dbReference>
<dbReference type="InterPro" id="IPR027417">
    <property type="entry name" value="P-loop_NTPase"/>
</dbReference>
<keyword evidence="2" id="KW-0106">Calcium</keyword>
<dbReference type="SUPFAM" id="SSF52540">
    <property type="entry name" value="P-loop containing nucleoside triphosphate hydrolases"/>
    <property type="match status" value="1"/>
</dbReference>
<dbReference type="SMART" id="SM00174">
    <property type="entry name" value="RHO"/>
    <property type="match status" value="1"/>
</dbReference>
<sequence length="806" mass="91488">MADETTDLRIRAQHLFAICDKEEKGFVTKRDMQRMQDEMPLDPEQLELVFDSLDADGNGYLTFDEFIHGFGIYIENDPSEVETIDTNTQEVKSRTSDGDEREDDENFMQLLDGLGGLTVFEDEKSVKLLWDHFRQDAPDAGFEFEKFLSSISDSIHTKEKEKLNMEVFIRTQQETREEELKRLYEEMERQIEEEKELVIRMERMKESQLKSDMREEIAKKDLLLAQLQMQEKELKEELSRLQVNEATNKHDLTLLTKEKRSLETQLEIQTRNAEELRTALERLRRESVSERRQRAMSALQVAENIAVEREGLVEQLSLLRTINTRLTDENDLRDYGNSSIDTNDEPASIAREMEEAATLNSDNHLHFYSRLFDEEFAEHADNIDIMFDLPLRKESDVTGSQSQKTKRNSLFDELASALNFDSQSSLNGAGNDLLDGPEDSLLRSTSGGSRETNGFVCPSLVGSCPIQCSVRLNGESKSEGSLQQETLGNLFVDRPEECLPTSLRGETKHSVTWSTNVHPPSSRTAVKSICTVETSLPYFQFPNGSMSYPDSLIGYHNGQWINRVQLRKSEPITPSAVFKIIVLGESGVGKTSFIRRFCCDDYVGSRSATVGIDLSIRCLPVGDDSQYCALQFWDTAGKRNRQEKYRSISQQYLRKADGVLIVYDVTSEMSFVHVRYWIDCVKEVVGDDVVCLLVGNKTDLLEQQEDNSEQESTGNEGGQLTATLTRHPHRVLTIDAMKLAQTMGLDFFETSAKTGYMIQQSIVAMAAKLQVREKVAIEKIVLEAESMEAETANAGGKDKAKKCCRL</sequence>
<dbReference type="FunFam" id="3.40.50.300:FF:002139">
    <property type="entry name" value="GTP-binding protein YPT10"/>
    <property type="match status" value="1"/>
</dbReference>
<evidence type="ECO:0000313" key="4">
    <source>
        <dbReference type="EMBL" id="KZS21391.1"/>
    </source>
</evidence>
<reference evidence="4 5" key="1">
    <citation type="submission" date="2016-03" db="EMBL/GenBank/DDBJ databases">
        <title>EvidentialGene: Evidence-directed Construction of Genes on Genomes.</title>
        <authorList>
            <person name="Gilbert D.G."/>
            <person name="Choi J.-H."/>
            <person name="Mockaitis K."/>
            <person name="Colbourne J."/>
            <person name="Pfrender M."/>
        </authorList>
    </citation>
    <scope>NUCLEOTIDE SEQUENCE [LARGE SCALE GENOMIC DNA]</scope>
    <source>
        <strain evidence="4 5">Xinb3</strain>
        <tissue evidence="4">Complete organism</tissue>
    </source>
</reference>
<dbReference type="CDD" id="cd00051">
    <property type="entry name" value="EFh"/>
    <property type="match status" value="1"/>
</dbReference>
<dbReference type="InterPro" id="IPR005225">
    <property type="entry name" value="Small_GTP-bd"/>
</dbReference>
<gene>
    <name evidence="4" type="ORF">APZ42_011304</name>
</gene>
<dbReference type="Gene3D" id="3.40.50.300">
    <property type="entry name" value="P-loop containing nucleotide triphosphate hydrolases"/>
    <property type="match status" value="1"/>
</dbReference>
<dbReference type="PANTHER" id="PTHR47977">
    <property type="entry name" value="RAS-RELATED PROTEIN RAB"/>
    <property type="match status" value="1"/>
</dbReference>
<accession>A0A0N8CHD9</accession>
<dbReference type="Gene3D" id="1.10.238.10">
    <property type="entry name" value="EF-hand"/>
    <property type="match status" value="1"/>
</dbReference>
<dbReference type="SMART" id="SM00054">
    <property type="entry name" value="EFh"/>
    <property type="match status" value="2"/>
</dbReference>
<comment type="caution">
    <text evidence="4">The sequence shown here is derived from an EMBL/GenBank/DDBJ whole genome shotgun (WGS) entry which is preliminary data.</text>
</comment>
<organism evidence="4 5">
    <name type="scientific">Daphnia magna</name>
    <dbReference type="NCBI Taxonomy" id="35525"/>
    <lineage>
        <taxon>Eukaryota</taxon>
        <taxon>Metazoa</taxon>
        <taxon>Ecdysozoa</taxon>
        <taxon>Arthropoda</taxon>
        <taxon>Crustacea</taxon>
        <taxon>Branchiopoda</taxon>
        <taxon>Diplostraca</taxon>
        <taxon>Cladocera</taxon>
        <taxon>Anomopoda</taxon>
        <taxon>Daphniidae</taxon>
        <taxon>Daphnia</taxon>
    </lineage>
</organism>
<keyword evidence="1" id="KW-0547">Nucleotide-binding</keyword>
<dbReference type="PROSITE" id="PS51421">
    <property type="entry name" value="RAS"/>
    <property type="match status" value="1"/>
</dbReference>
<dbReference type="CDD" id="cd00154">
    <property type="entry name" value="Rab"/>
    <property type="match status" value="1"/>
</dbReference>
<protein>
    <submittedName>
        <fullName evidence="4">Ras-related protein Rab-20</fullName>
    </submittedName>
</protein>
<dbReference type="GO" id="GO:0005525">
    <property type="term" value="F:GTP binding"/>
    <property type="evidence" value="ECO:0007669"/>
    <property type="project" value="UniProtKB-KW"/>
</dbReference>
<dbReference type="Pfam" id="PF00071">
    <property type="entry name" value="Ras"/>
    <property type="match status" value="1"/>
</dbReference>
<dbReference type="GO" id="GO:0005509">
    <property type="term" value="F:calcium ion binding"/>
    <property type="evidence" value="ECO:0007669"/>
    <property type="project" value="InterPro"/>
</dbReference>
<dbReference type="SMART" id="SM00175">
    <property type="entry name" value="RAB"/>
    <property type="match status" value="1"/>
</dbReference>
<dbReference type="OrthoDB" id="6357004at2759"/>
<dbReference type="InterPro" id="IPR050227">
    <property type="entry name" value="Rab"/>
</dbReference>
<dbReference type="AlphaFoldDB" id="A0A0N8CHD9"/>
<evidence type="ECO:0000256" key="2">
    <source>
        <dbReference type="ARBA" id="ARBA00022837"/>
    </source>
</evidence>
<dbReference type="PROSITE" id="PS51419">
    <property type="entry name" value="RAB"/>
    <property type="match status" value="1"/>
</dbReference>
<evidence type="ECO:0000313" key="5">
    <source>
        <dbReference type="Proteomes" id="UP000076858"/>
    </source>
</evidence>
<dbReference type="InterPro" id="IPR002048">
    <property type="entry name" value="EF_hand_dom"/>
</dbReference>
<name>A0A0N8CHD9_9CRUS</name>
<dbReference type="EMBL" id="LRGB01000024">
    <property type="protein sequence ID" value="KZS21391.1"/>
    <property type="molecule type" value="Genomic_DNA"/>
</dbReference>
<keyword evidence="3" id="KW-0342">GTP-binding</keyword>
<dbReference type="SMART" id="SM00176">
    <property type="entry name" value="RAN"/>
    <property type="match status" value="1"/>
</dbReference>
<dbReference type="InterPro" id="IPR011992">
    <property type="entry name" value="EF-hand-dom_pair"/>
</dbReference>
<dbReference type="NCBIfam" id="TIGR00231">
    <property type="entry name" value="small_GTP"/>
    <property type="match status" value="1"/>
</dbReference>
<dbReference type="GO" id="GO:0003924">
    <property type="term" value="F:GTPase activity"/>
    <property type="evidence" value="ECO:0007669"/>
    <property type="project" value="InterPro"/>
</dbReference>
<proteinExistence type="predicted"/>
<dbReference type="Pfam" id="PF13499">
    <property type="entry name" value="EF-hand_7"/>
    <property type="match status" value="1"/>
</dbReference>
<dbReference type="Proteomes" id="UP000076858">
    <property type="component" value="Unassembled WGS sequence"/>
</dbReference>
<dbReference type="InterPro" id="IPR018247">
    <property type="entry name" value="EF_Hand_1_Ca_BS"/>
</dbReference>